<evidence type="ECO:0000313" key="1">
    <source>
        <dbReference type="EMBL" id="CBW75037.1"/>
    </source>
</evidence>
<gene>
    <name evidence="1" type="ordered locus">RBRH_04181</name>
</gene>
<organism evidence="1 2">
    <name type="scientific">Mycetohabitans rhizoxinica (strain DSM 19002 / CIP 109453 / HKI 454)</name>
    <name type="common">Paraburkholderia rhizoxinica</name>
    <dbReference type="NCBI Taxonomy" id="882378"/>
    <lineage>
        <taxon>Bacteria</taxon>
        <taxon>Pseudomonadati</taxon>
        <taxon>Pseudomonadota</taxon>
        <taxon>Betaproteobacteria</taxon>
        <taxon>Burkholderiales</taxon>
        <taxon>Burkholderiaceae</taxon>
        <taxon>Mycetohabitans</taxon>
    </lineage>
</organism>
<sequence length="42" mass="4300">MRAPPALVCAGAQSLFELRAGRDACERGGRAAMLSRATLPAG</sequence>
<dbReference type="AlphaFoldDB" id="E5AR05"/>
<accession>E5AR05</accession>
<proteinExistence type="predicted"/>
<dbReference type="EMBL" id="FR687359">
    <property type="protein sequence ID" value="CBW75037.1"/>
    <property type="molecule type" value="Genomic_DNA"/>
</dbReference>
<dbReference type="HOGENOM" id="CLU_3248519_0_0_4"/>
<dbReference type="Proteomes" id="UP000007437">
    <property type="component" value="Chromosome"/>
</dbReference>
<protein>
    <submittedName>
        <fullName evidence="1">Uncharacterized protein</fullName>
    </submittedName>
</protein>
<dbReference type="KEGG" id="brh:RBRH_04181"/>
<name>E5AR05_MYCRK</name>
<evidence type="ECO:0000313" key="2">
    <source>
        <dbReference type="Proteomes" id="UP000007437"/>
    </source>
</evidence>
<reference evidence="1 2" key="1">
    <citation type="journal article" date="2011" name="J. Bacteriol.">
        <title>Complete genome sequence of Burkholderia rhizoxinica, an endosymbiont of Rhizopus microsporus.</title>
        <authorList>
            <person name="Lackner G."/>
            <person name="Moebius N."/>
            <person name="Partida-Martinez L."/>
            <person name="Hertweck C."/>
        </authorList>
    </citation>
    <scope>NUCLEOTIDE SEQUENCE [LARGE SCALE GENOMIC DNA]</scope>
    <source>
        <strain evidence="2">DSM 19002 / CIP 109453 / HKI 454</strain>
    </source>
</reference>